<evidence type="ECO:0000313" key="2">
    <source>
        <dbReference type="Proteomes" id="UP000663856"/>
    </source>
</evidence>
<dbReference type="Proteomes" id="UP000663856">
    <property type="component" value="Unassembled WGS sequence"/>
</dbReference>
<sequence length="162" mass="18200">MPSFPDNYAPDRVISLHIEHIVIPIGIFLNLKSLSIVCGSERKDESLDMINESWKLNSLVKLLSAMPLLITLKVKGYSCCNQAIGWLYIDAWDEMLQNLKALQQVDIDICLGIPYRKNSAARFNEIAAQKIQTCKRINLTVGPRRKRKGLGLVQISASLSMT</sequence>
<comment type="caution">
    <text evidence="1">The sequence shown here is derived from an EMBL/GenBank/DDBJ whole genome shotgun (WGS) entry which is preliminary data.</text>
</comment>
<evidence type="ECO:0000313" key="1">
    <source>
        <dbReference type="EMBL" id="CAF2068814.1"/>
    </source>
</evidence>
<protein>
    <submittedName>
        <fullName evidence="1">Uncharacterized protein</fullName>
    </submittedName>
</protein>
<accession>A0A816R6L2</accession>
<dbReference type="EMBL" id="CAJNRF010005230">
    <property type="protein sequence ID" value="CAF2068814.1"/>
    <property type="molecule type" value="Genomic_DNA"/>
</dbReference>
<reference evidence="1" key="1">
    <citation type="submission" date="2021-02" db="EMBL/GenBank/DDBJ databases">
        <authorList>
            <person name="Nowell W R."/>
        </authorList>
    </citation>
    <scope>NUCLEOTIDE SEQUENCE</scope>
</reference>
<organism evidence="1 2">
    <name type="scientific">Rotaria magnacalcarata</name>
    <dbReference type="NCBI Taxonomy" id="392030"/>
    <lineage>
        <taxon>Eukaryota</taxon>
        <taxon>Metazoa</taxon>
        <taxon>Spiralia</taxon>
        <taxon>Gnathifera</taxon>
        <taxon>Rotifera</taxon>
        <taxon>Eurotatoria</taxon>
        <taxon>Bdelloidea</taxon>
        <taxon>Philodinida</taxon>
        <taxon>Philodinidae</taxon>
        <taxon>Rotaria</taxon>
    </lineage>
</organism>
<dbReference type="AlphaFoldDB" id="A0A816R6L2"/>
<gene>
    <name evidence="1" type="ORF">WKI299_LOCUS13764</name>
</gene>
<name>A0A816R6L2_9BILA</name>
<proteinExistence type="predicted"/>